<reference evidence="3 4" key="1">
    <citation type="submission" date="2020-04" db="EMBL/GenBank/DDBJ databases">
        <authorList>
            <person name="Alioto T."/>
            <person name="Alioto T."/>
            <person name="Gomez Garrido J."/>
        </authorList>
    </citation>
    <scope>NUCLEOTIDE SEQUENCE [LARGE SCALE GENOMIC DNA]</scope>
</reference>
<feature type="signal peptide" evidence="2">
    <location>
        <begin position="1"/>
        <end position="25"/>
    </location>
</feature>
<gene>
    <name evidence="3" type="ORF">CLODIP_2_CD15566</name>
</gene>
<evidence type="ECO:0000256" key="1">
    <source>
        <dbReference type="SAM" id="Phobius"/>
    </source>
</evidence>
<comment type="caution">
    <text evidence="3">The sequence shown here is derived from an EMBL/GenBank/DDBJ whole genome shotgun (WGS) entry which is preliminary data.</text>
</comment>
<keyword evidence="2" id="KW-0732">Signal</keyword>
<dbReference type="Proteomes" id="UP000494165">
    <property type="component" value="Unassembled WGS sequence"/>
</dbReference>
<feature type="transmembrane region" description="Helical" evidence="1">
    <location>
        <begin position="160"/>
        <end position="189"/>
    </location>
</feature>
<organism evidence="3 4">
    <name type="scientific">Cloeon dipterum</name>
    <dbReference type="NCBI Taxonomy" id="197152"/>
    <lineage>
        <taxon>Eukaryota</taxon>
        <taxon>Metazoa</taxon>
        <taxon>Ecdysozoa</taxon>
        <taxon>Arthropoda</taxon>
        <taxon>Hexapoda</taxon>
        <taxon>Insecta</taxon>
        <taxon>Pterygota</taxon>
        <taxon>Palaeoptera</taxon>
        <taxon>Ephemeroptera</taxon>
        <taxon>Pisciforma</taxon>
        <taxon>Baetidae</taxon>
        <taxon>Cloeon</taxon>
    </lineage>
</organism>
<name>A0A8S1DB39_9INSE</name>
<proteinExistence type="predicted"/>
<dbReference type="OrthoDB" id="8197303at2759"/>
<dbReference type="EMBL" id="CADEPI010000145">
    <property type="protein sequence ID" value="CAB3377445.1"/>
    <property type="molecule type" value="Genomic_DNA"/>
</dbReference>
<feature type="chain" id="PRO_5035839688" evidence="2">
    <location>
        <begin position="26"/>
        <end position="219"/>
    </location>
</feature>
<keyword evidence="4" id="KW-1185">Reference proteome</keyword>
<dbReference type="AlphaFoldDB" id="A0A8S1DB39"/>
<evidence type="ECO:0000313" key="3">
    <source>
        <dbReference type="EMBL" id="CAB3377445.1"/>
    </source>
</evidence>
<keyword evidence="1" id="KW-0472">Membrane</keyword>
<evidence type="ECO:0000313" key="4">
    <source>
        <dbReference type="Proteomes" id="UP000494165"/>
    </source>
</evidence>
<protein>
    <submittedName>
        <fullName evidence="3">Uncharacterized protein</fullName>
    </submittedName>
</protein>
<keyword evidence="1" id="KW-1133">Transmembrane helix</keyword>
<keyword evidence="1" id="KW-0812">Transmembrane</keyword>
<sequence>MRLTSISAAVCSIIFAQAIFSQVLAQTQSTESASIVPAELINSTEAPTSQNKTQIIARPSPVPFDTVTNVTETSQAQQTNSTPAVGIVIDGFVTSTDKVELVTQNDMITMTDPTIGTTTIYNVTDDKKRNISVFIDSNEQEDDLTLSFLSSSSHFKAAEAYLPSALSALVLTTTFIILAVTTYTGLLIWRKVVERRYGNRELLVNEEFYDVNGLKYFEL</sequence>
<evidence type="ECO:0000256" key="2">
    <source>
        <dbReference type="SAM" id="SignalP"/>
    </source>
</evidence>
<accession>A0A8S1DB39</accession>